<protein>
    <submittedName>
        <fullName evidence="1">Uncharacterized protein</fullName>
    </submittedName>
</protein>
<comment type="caution">
    <text evidence="1">The sequence shown here is derived from an EMBL/GenBank/DDBJ whole genome shotgun (WGS) entry which is preliminary data.</text>
</comment>
<dbReference type="EMBL" id="CM037620">
    <property type="protein sequence ID" value="KAH7995665.1"/>
    <property type="molecule type" value="Genomic_DNA"/>
</dbReference>
<organism evidence="1 2">
    <name type="scientific">Sphaerodactylus townsendi</name>
    <dbReference type="NCBI Taxonomy" id="933632"/>
    <lineage>
        <taxon>Eukaryota</taxon>
        <taxon>Metazoa</taxon>
        <taxon>Chordata</taxon>
        <taxon>Craniata</taxon>
        <taxon>Vertebrata</taxon>
        <taxon>Euteleostomi</taxon>
        <taxon>Lepidosauria</taxon>
        <taxon>Squamata</taxon>
        <taxon>Bifurcata</taxon>
        <taxon>Gekkota</taxon>
        <taxon>Sphaerodactylidae</taxon>
        <taxon>Sphaerodactylus</taxon>
    </lineage>
</organism>
<reference evidence="1" key="1">
    <citation type="submission" date="2021-08" db="EMBL/GenBank/DDBJ databases">
        <title>The first chromosome-level gecko genome reveals the dynamic sex chromosomes of Neotropical dwarf geckos (Sphaerodactylidae: Sphaerodactylus).</title>
        <authorList>
            <person name="Pinto B.J."/>
            <person name="Keating S.E."/>
            <person name="Gamble T."/>
        </authorList>
    </citation>
    <scope>NUCLEOTIDE SEQUENCE</scope>
    <source>
        <strain evidence="1">TG3544</strain>
    </source>
</reference>
<keyword evidence="2" id="KW-1185">Reference proteome</keyword>
<gene>
    <name evidence="1" type="ORF">K3G42_027504</name>
</gene>
<proteinExistence type="predicted"/>
<dbReference type="Proteomes" id="UP000827872">
    <property type="component" value="Linkage Group LG07"/>
</dbReference>
<evidence type="ECO:0000313" key="1">
    <source>
        <dbReference type="EMBL" id="KAH7995665.1"/>
    </source>
</evidence>
<accession>A0ACB8ESU4</accession>
<sequence>MTDMGSQLLEQCVAEAENQRLAHEAEQEWRRYLSEHMRLDQEAFITFASRIHELMAEWTEVLRRLTELRIQRQVRFRRSLSHEVAGPSTRLLLVTGRPGEPWAQSPPPKRARSTPPPTRGCGRGKAGCQGSRPKGKGDGTTL</sequence>
<name>A0ACB8ESU4_9SAUR</name>
<evidence type="ECO:0000313" key="2">
    <source>
        <dbReference type="Proteomes" id="UP000827872"/>
    </source>
</evidence>